<dbReference type="PANTHER" id="PTHR33121">
    <property type="entry name" value="CYCLIC DI-GMP PHOSPHODIESTERASE PDEF"/>
    <property type="match status" value="1"/>
</dbReference>
<dbReference type="InterPro" id="IPR001633">
    <property type="entry name" value="EAL_dom"/>
</dbReference>
<dbReference type="PROSITE" id="PS50883">
    <property type="entry name" value="EAL"/>
    <property type="match status" value="1"/>
</dbReference>
<dbReference type="InterPro" id="IPR035919">
    <property type="entry name" value="EAL_sf"/>
</dbReference>
<gene>
    <name evidence="2" type="ORF">ABID37_004364</name>
</gene>
<dbReference type="EMBL" id="JBEPML010000021">
    <property type="protein sequence ID" value="MET3794124.1"/>
    <property type="molecule type" value="Genomic_DNA"/>
</dbReference>
<dbReference type="Proteomes" id="UP001549076">
    <property type="component" value="Unassembled WGS sequence"/>
</dbReference>
<dbReference type="PANTHER" id="PTHR33121:SF76">
    <property type="entry name" value="SIGNALING PROTEIN"/>
    <property type="match status" value="1"/>
</dbReference>
<accession>A0ABV2N5N2</accession>
<evidence type="ECO:0000313" key="2">
    <source>
        <dbReference type="EMBL" id="MET3794124.1"/>
    </source>
</evidence>
<dbReference type="RefSeq" id="WP_354198594.1">
    <property type="nucleotide sequence ID" value="NZ_JBEPML010000021.1"/>
</dbReference>
<organism evidence="2 3">
    <name type="scientific">Aquamicrobium terrae</name>
    <dbReference type="NCBI Taxonomy" id="1324945"/>
    <lineage>
        <taxon>Bacteria</taxon>
        <taxon>Pseudomonadati</taxon>
        <taxon>Pseudomonadota</taxon>
        <taxon>Alphaproteobacteria</taxon>
        <taxon>Hyphomicrobiales</taxon>
        <taxon>Phyllobacteriaceae</taxon>
        <taxon>Aquamicrobium</taxon>
    </lineage>
</organism>
<dbReference type="SMART" id="SM00052">
    <property type="entry name" value="EAL"/>
    <property type="match status" value="1"/>
</dbReference>
<evidence type="ECO:0000313" key="3">
    <source>
        <dbReference type="Proteomes" id="UP001549076"/>
    </source>
</evidence>
<dbReference type="SUPFAM" id="SSF141868">
    <property type="entry name" value="EAL domain-like"/>
    <property type="match status" value="1"/>
</dbReference>
<evidence type="ECO:0000259" key="1">
    <source>
        <dbReference type="PROSITE" id="PS50883"/>
    </source>
</evidence>
<feature type="domain" description="EAL" evidence="1">
    <location>
        <begin position="15"/>
        <end position="270"/>
    </location>
</feature>
<reference evidence="2 3" key="1">
    <citation type="submission" date="2024-06" db="EMBL/GenBank/DDBJ databases">
        <title>Genomic Encyclopedia of Type Strains, Phase IV (KMG-IV): sequencing the most valuable type-strain genomes for metagenomic binning, comparative biology and taxonomic classification.</title>
        <authorList>
            <person name="Goeker M."/>
        </authorList>
    </citation>
    <scope>NUCLEOTIDE SEQUENCE [LARGE SCALE GENOMIC DNA]</scope>
    <source>
        <strain evidence="2 3">DSM 27865</strain>
    </source>
</reference>
<dbReference type="Gene3D" id="3.20.20.450">
    <property type="entry name" value="EAL domain"/>
    <property type="match status" value="1"/>
</dbReference>
<keyword evidence="3" id="KW-1185">Reference proteome</keyword>
<comment type="caution">
    <text evidence="2">The sequence shown here is derived from an EMBL/GenBank/DDBJ whole genome shotgun (WGS) entry which is preliminary data.</text>
</comment>
<proteinExistence type="predicted"/>
<name>A0ABV2N5N2_9HYPH</name>
<dbReference type="Pfam" id="PF00563">
    <property type="entry name" value="EAL"/>
    <property type="match status" value="1"/>
</dbReference>
<protein>
    <submittedName>
        <fullName evidence="2">EAL domain-containing protein (Putative c-di-GMP-specific phosphodiesterase class I)</fullName>
    </submittedName>
</protein>
<dbReference type="InterPro" id="IPR050706">
    <property type="entry name" value="Cyclic-di-GMP_PDE-like"/>
</dbReference>
<sequence length="289" mass="31370">MTAGNRRRRMVADAIFADEIGIEYAVHEDFRLRSTYQPIFAPRGELLRMVAVEAAVEAHHRGCSVSPAIFLDAVLPGERPFVDALCRTLHLRNFRNIGLDGLKLFFGFDLDVNDGAGRTVSELRLMAGRLDELGLHPGQVMCQVAGGHADEPDLLCEVAYEMRASGLGVVLSGFGTGHESEQQVDVIRPHVVRVDGPLFALLCSYPAAGHLFGRLVSMLQDAGVEVLVEGIETARQLRVALEAGADLLQGLLLARPLAAGAFFDESPLVIDRLLPRADAAMALRPDRGR</sequence>